<dbReference type="Proteomes" id="UP000507245">
    <property type="component" value="Unassembled WGS sequence"/>
</dbReference>
<feature type="compositionally biased region" description="Polar residues" evidence="1">
    <location>
        <begin position="92"/>
        <end position="116"/>
    </location>
</feature>
<evidence type="ECO:0000313" key="2">
    <source>
        <dbReference type="EMBL" id="CAB4283133.1"/>
    </source>
</evidence>
<name>A0A6J5XR73_PRUAR</name>
<dbReference type="EMBL" id="CAEKKB010000006">
    <property type="protein sequence ID" value="CAB4313618.1"/>
    <property type="molecule type" value="Genomic_DNA"/>
</dbReference>
<reference evidence="3 4" key="2">
    <citation type="submission" date="2020-05" db="EMBL/GenBank/DDBJ databases">
        <authorList>
            <person name="Campoy J."/>
            <person name="Schneeberger K."/>
            <person name="Spophaly S."/>
        </authorList>
    </citation>
    <scope>NUCLEOTIDE SEQUENCE [LARGE SCALE GENOMIC DNA]</scope>
    <source>
        <strain evidence="3">PruArmRojPasFocal</strain>
    </source>
</reference>
<evidence type="ECO:0000256" key="1">
    <source>
        <dbReference type="SAM" id="MobiDB-lite"/>
    </source>
</evidence>
<evidence type="ECO:0000313" key="4">
    <source>
        <dbReference type="Proteomes" id="UP000507222"/>
    </source>
</evidence>
<dbReference type="EMBL" id="CAEKDK010000006">
    <property type="protein sequence ID" value="CAB4283133.1"/>
    <property type="molecule type" value="Genomic_DNA"/>
</dbReference>
<dbReference type="Proteomes" id="UP000507222">
    <property type="component" value="Unassembled WGS sequence"/>
</dbReference>
<keyword evidence="5" id="KW-1185">Reference proteome</keyword>
<feature type="region of interest" description="Disordered" evidence="1">
    <location>
        <begin position="79"/>
        <end position="117"/>
    </location>
</feature>
<feature type="region of interest" description="Disordered" evidence="1">
    <location>
        <begin position="14"/>
        <end position="33"/>
    </location>
</feature>
<sequence length="151" mass="16626">MELWDRTNMPLCVPPSYSKQPGRPRKARRKEVGECSNKANVVTKVQDSLRCGQCRRKGHNKRTCHRNLPLKTKIKNWKAEKGKWKRKATIAAGSSNAPPTDSATPSLTPASGSTFLATGYAHPASTEASTGNSYLLRKRPMVVGASYLSKE</sequence>
<dbReference type="OrthoDB" id="1939383at2759"/>
<dbReference type="AlphaFoldDB" id="A0A6J5XR73"/>
<reference evidence="5" key="1">
    <citation type="journal article" date="2020" name="Genome Biol.">
        <title>Gamete binning: chromosome-level and haplotype-resolved genome assembly enabled by high-throughput single-cell sequencing of gamete genomes.</title>
        <authorList>
            <person name="Campoy J.A."/>
            <person name="Sun H."/>
            <person name="Goel M."/>
            <person name="Jiao W.-B."/>
            <person name="Folz-Donahue K."/>
            <person name="Wang N."/>
            <person name="Rubio M."/>
            <person name="Liu C."/>
            <person name="Kukat C."/>
            <person name="Ruiz D."/>
            <person name="Huettel B."/>
            <person name="Schneeberger K."/>
        </authorList>
    </citation>
    <scope>NUCLEOTIDE SEQUENCE [LARGE SCALE GENOMIC DNA]</scope>
    <source>
        <strain evidence="5">cv. Rojo Pasion</strain>
    </source>
</reference>
<proteinExistence type="predicted"/>
<evidence type="ECO:0000313" key="5">
    <source>
        <dbReference type="Proteomes" id="UP000507245"/>
    </source>
</evidence>
<evidence type="ECO:0008006" key="6">
    <source>
        <dbReference type="Google" id="ProtNLM"/>
    </source>
</evidence>
<gene>
    <name evidence="2" type="ORF">CURHAP_LOCUS37185</name>
    <name evidence="3" type="ORF">ORAREDHAP_LOCUS36909</name>
</gene>
<protein>
    <recommendedName>
        <fullName evidence="6">CCHC-type domain-containing protein</fullName>
    </recommendedName>
</protein>
<accession>A0A6J5XR73</accession>
<evidence type="ECO:0000313" key="3">
    <source>
        <dbReference type="EMBL" id="CAB4313618.1"/>
    </source>
</evidence>
<organism evidence="3 5">
    <name type="scientific">Prunus armeniaca</name>
    <name type="common">Apricot</name>
    <name type="synonym">Armeniaca vulgaris</name>
    <dbReference type="NCBI Taxonomy" id="36596"/>
    <lineage>
        <taxon>Eukaryota</taxon>
        <taxon>Viridiplantae</taxon>
        <taxon>Streptophyta</taxon>
        <taxon>Embryophyta</taxon>
        <taxon>Tracheophyta</taxon>
        <taxon>Spermatophyta</taxon>
        <taxon>Magnoliopsida</taxon>
        <taxon>eudicotyledons</taxon>
        <taxon>Gunneridae</taxon>
        <taxon>Pentapetalae</taxon>
        <taxon>rosids</taxon>
        <taxon>fabids</taxon>
        <taxon>Rosales</taxon>
        <taxon>Rosaceae</taxon>
        <taxon>Amygdaloideae</taxon>
        <taxon>Amygdaleae</taxon>
        <taxon>Prunus</taxon>
    </lineage>
</organism>